<dbReference type="EMBL" id="JAJADR010000002">
    <property type="protein sequence ID" value="MCB2408262.1"/>
    <property type="molecule type" value="Genomic_DNA"/>
</dbReference>
<dbReference type="Proteomes" id="UP001165296">
    <property type="component" value="Unassembled WGS sequence"/>
</dbReference>
<comment type="caution">
    <text evidence="1">The sequence shown here is derived from an EMBL/GenBank/DDBJ whole genome shotgun (WGS) entry which is preliminary data.</text>
</comment>
<name>A0ABS8APY6_9BACT</name>
<protein>
    <recommendedName>
        <fullName evidence="3">NTF2 fold domain-containing protein</fullName>
    </recommendedName>
</protein>
<keyword evidence="2" id="KW-1185">Reference proteome</keyword>
<proteinExistence type="predicted"/>
<evidence type="ECO:0000313" key="2">
    <source>
        <dbReference type="Proteomes" id="UP001165296"/>
    </source>
</evidence>
<organism evidence="1 2">
    <name type="scientific">Hymenobacter lucidus</name>
    <dbReference type="NCBI Taxonomy" id="2880930"/>
    <lineage>
        <taxon>Bacteria</taxon>
        <taxon>Pseudomonadati</taxon>
        <taxon>Bacteroidota</taxon>
        <taxon>Cytophagia</taxon>
        <taxon>Cytophagales</taxon>
        <taxon>Hymenobacteraceae</taxon>
        <taxon>Hymenobacter</taxon>
    </lineage>
</organism>
<gene>
    <name evidence="1" type="ORF">LGH74_09760</name>
</gene>
<sequence length="132" mass="14429">MKYGFFFLASLLIACTSSPEKKAEAAVAEYVSNRLVDPHYYRPGPFETKPYTRQDSVAYLAGIAQLNADSTTAKPGTAPKVAQGGAQIGTFVRHAYQEHTKAGDIRRDSGEFVVYPSGEVVQLIPSYRLGPR</sequence>
<reference evidence="1" key="1">
    <citation type="submission" date="2021-10" db="EMBL/GenBank/DDBJ databases">
        <authorList>
            <person name="Dean J.D."/>
            <person name="Kim M.K."/>
            <person name="Newey C.N."/>
            <person name="Stoker T.S."/>
            <person name="Thompson D.W."/>
            <person name="Grose J.H."/>
        </authorList>
    </citation>
    <scope>NUCLEOTIDE SEQUENCE</scope>
    <source>
        <strain evidence="1">BT178</strain>
    </source>
</reference>
<dbReference type="RefSeq" id="WP_226175147.1">
    <property type="nucleotide sequence ID" value="NZ_JAJADR010000002.1"/>
</dbReference>
<evidence type="ECO:0008006" key="3">
    <source>
        <dbReference type="Google" id="ProtNLM"/>
    </source>
</evidence>
<accession>A0ABS8APY6</accession>
<evidence type="ECO:0000313" key="1">
    <source>
        <dbReference type="EMBL" id="MCB2408262.1"/>
    </source>
</evidence>
<dbReference type="PROSITE" id="PS51257">
    <property type="entry name" value="PROKAR_LIPOPROTEIN"/>
    <property type="match status" value="1"/>
</dbReference>